<dbReference type="GeneID" id="116299622"/>
<evidence type="ECO:0000313" key="7">
    <source>
        <dbReference type="RefSeq" id="XP_031564160.1"/>
    </source>
</evidence>
<dbReference type="Pfam" id="PF00018">
    <property type="entry name" value="SH3_1"/>
    <property type="match status" value="1"/>
</dbReference>
<dbReference type="OrthoDB" id="6020635at2759"/>
<organism evidence="6 7">
    <name type="scientific">Actinia tenebrosa</name>
    <name type="common">Australian red waratah sea anemone</name>
    <dbReference type="NCBI Taxonomy" id="6105"/>
    <lineage>
        <taxon>Eukaryota</taxon>
        <taxon>Metazoa</taxon>
        <taxon>Cnidaria</taxon>
        <taxon>Anthozoa</taxon>
        <taxon>Hexacorallia</taxon>
        <taxon>Actiniaria</taxon>
        <taxon>Actiniidae</taxon>
        <taxon>Actinia</taxon>
    </lineage>
</organism>
<dbReference type="GO" id="GO:0005737">
    <property type="term" value="C:cytoplasm"/>
    <property type="evidence" value="ECO:0007669"/>
    <property type="project" value="TreeGrafter"/>
</dbReference>
<gene>
    <name evidence="7" type="primary">LOC116299622</name>
</gene>
<dbReference type="CDD" id="cd11770">
    <property type="entry name" value="SH3_Nephrocystin"/>
    <property type="match status" value="1"/>
</dbReference>
<dbReference type="PANTHER" id="PTHR15176">
    <property type="entry name" value="NEPHROCYSTIN"/>
    <property type="match status" value="1"/>
</dbReference>
<dbReference type="InterPro" id="IPR001452">
    <property type="entry name" value="SH3_domain"/>
</dbReference>
<sequence>MSLLKKVNALAKLQQESPLKALQDQVSSLTQQVNEFREHLVTSSISSPERSRNFKKCSRLKAEIDSLINQVKLLSKENETNPPRDFNLKRKQEKEKLMELKSQIQNISKQLEPDEVEEDYFRKVQSNGVEGSTSDLLSYEEKDAGDDDGEEEEEEGEYDGEEESEEDSDGEDSDEDTWTEQPVNTIMVKHVEALSDFPGEQPDDLPFRKGEILKILDPREDGWWVAENSSGKRGIIPKTLIKIIDASVPTVTKQAGELSKEESDEVPDLPSPRRDGKELWKSLQRGSKQETSVTDVLKALGAMPSGFRSSTLGKLTKDERCQVSSWVVPKLRPSQLGFRDLVWDPVHKQLTLMPVKVNRVFTVVVARKIPLPGTGVEVTSRQVRMSLWDWKRKQILSNVHSVRAVQSDKDPLCWTFTAKAGSSMYDGECLARLDTTEDTIGILIELSISYVRTSTGERSEVSCGWCLLKLFEETGVPASNKNYELLVNGGTPFEENRIGLDDSISVKESANRLQSIIHTNQQPRLVVKLTSYNKATKDLHDALPQTLLTCHQYVQFIAQYRQLTAETLLSEGTDPYTAELIADPVISTFPSVLRTPDIMDALKKRWDERNKRELKRSQRRVASVMKNFFREVYMDSVYPLINTAQLPPFIWGDSQREMERLRVILDFGAHPTLENLFSNERLHKPFNIDRITFNVVSKYTIM</sequence>
<dbReference type="InParanoid" id="A0A6P8IED0"/>
<feature type="domain" description="SH3" evidence="5">
    <location>
        <begin position="186"/>
        <end position="246"/>
    </location>
</feature>
<evidence type="ECO:0000256" key="2">
    <source>
        <dbReference type="PROSITE-ProRule" id="PRU00192"/>
    </source>
</evidence>
<dbReference type="FunCoup" id="A0A6P8IED0">
    <property type="interactions" value="352"/>
</dbReference>
<accession>A0A6P8IED0</accession>
<proteinExistence type="predicted"/>
<feature type="compositionally biased region" description="Basic and acidic residues" evidence="4">
    <location>
        <begin position="271"/>
        <end position="280"/>
    </location>
</feature>
<name>A0A6P8IED0_ACTTE</name>
<dbReference type="GO" id="GO:0005929">
    <property type="term" value="C:cilium"/>
    <property type="evidence" value="ECO:0007669"/>
    <property type="project" value="TreeGrafter"/>
</dbReference>
<dbReference type="InterPro" id="IPR036028">
    <property type="entry name" value="SH3-like_dom_sf"/>
</dbReference>
<feature type="coiled-coil region" evidence="3">
    <location>
        <begin position="19"/>
        <end position="110"/>
    </location>
</feature>
<dbReference type="SMART" id="SM00326">
    <property type="entry name" value="SH3"/>
    <property type="match status" value="1"/>
</dbReference>
<dbReference type="RefSeq" id="XP_031564160.1">
    <property type="nucleotide sequence ID" value="XM_031708300.1"/>
</dbReference>
<dbReference type="Proteomes" id="UP000515163">
    <property type="component" value="Unplaced"/>
</dbReference>
<dbReference type="SUPFAM" id="SSF50044">
    <property type="entry name" value="SH3-domain"/>
    <property type="match status" value="1"/>
</dbReference>
<feature type="compositionally biased region" description="Acidic residues" evidence="4">
    <location>
        <begin position="143"/>
        <end position="178"/>
    </location>
</feature>
<evidence type="ECO:0000313" key="6">
    <source>
        <dbReference type="Proteomes" id="UP000515163"/>
    </source>
</evidence>
<evidence type="ECO:0000256" key="4">
    <source>
        <dbReference type="SAM" id="MobiDB-lite"/>
    </source>
</evidence>
<evidence type="ECO:0000256" key="3">
    <source>
        <dbReference type="SAM" id="Coils"/>
    </source>
</evidence>
<feature type="region of interest" description="Disordered" evidence="4">
    <location>
        <begin position="125"/>
        <end position="181"/>
    </location>
</feature>
<keyword evidence="1 2" id="KW-0728">SH3 domain</keyword>
<reference evidence="7" key="1">
    <citation type="submission" date="2025-08" db="UniProtKB">
        <authorList>
            <consortium name="RefSeq"/>
        </authorList>
    </citation>
    <scope>IDENTIFICATION</scope>
</reference>
<dbReference type="PROSITE" id="PS50002">
    <property type="entry name" value="SH3"/>
    <property type="match status" value="1"/>
</dbReference>
<dbReference type="PANTHER" id="PTHR15176:SF1">
    <property type="entry name" value="NEPHROCYSTIN-1"/>
    <property type="match status" value="1"/>
</dbReference>
<evidence type="ECO:0000256" key="1">
    <source>
        <dbReference type="ARBA" id="ARBA00022443"/>
    </source>
</evidence>
<evidence type="ECO:0000259" key="5">
    <source>
        <dbReference type="PROSITE" id="PS50002"/>
    </source>
</evidence>
<dbReference type="AlphaFoldDB" id="A0A6P8IED0"/>
<feature type="region of interest" description="Disordered" evidence="4">
    <location>
        <begin position="254"/>
        <end position="286"/>
    </location>
</feature>
<keyword evidence="6" id="KW-1185">Reference proteome</keyword>
<dbReference type="InterPro" id="IPR039687">
    <property type="entry name" value="NPHP1"/>
</dbReference>
<dbReference type="InterPro" id="IPR030642">
    <property type="entry name" value="NPHP1_SH3"/>
</dbReference>
<dbReference type="Gene3D" id="2.30.30.40">
    <property type="entry name" value="SH3 Domains"/>
    <property type="match status" value="1"/>
</dbReference>
<keyword evidence="3" id="KW-0175">Coiled coil</keyword>
<protein>
    <submittedName>
        <fullName evidence="7">Nephrocystin-1-like</fullName>
    </submittedName>
</protein>
<dbReference type="GO" id="GO:0090251">
    <property type="term" value="P:protein localization involved in establishment of planar polarity"/>
    <property type="evidence" value="ECO:0007669"/>
    <property type="project" value="TreeGrafter"/>
</dbReference>
<dbReference type="KEGG" id="aten:116299622"/>
<feature type="compositionally biased region" description="Polar residues" evidence="4">
    <location>
        <begin position="125"/>
        <end position="136"/>
    </location>
</feature>